<dbReference type="GO" id="GO:0005834">
    <property type="term" value="C:heterotrimeric G-protein complex"/>
    <property type="evidence" value="ECO:0007669"/>
    <property type="project" value="TreeGrafter"/>
</dbReference>
<dbReference type="GO" id="GO:0005737">
    <property type="term" value="C:cytoplasm"/>
    <property type="evidence" value="ECO:0007669"/>
    <property type="project" value="TreeGrafter"/>
</dbReference>
<evidence type="ECO:0000313" key="6">
    <source>
        <dbReference type="EMBL" id="KAJ3217186.1"/>
    </source>
</evidence>
<dbReference type="GO" id="GO:0005525">
    <property type="term" value="F:GTP binding"/>
    <property type="evidence" value="ECO:0007669"/>
    <property type="project" value="UniProtKB-KW"/>
</dbReference>
<feature type="binding site" evidence="5">
    <location>
        <position position="90"/>
    </location>
    <ligand>
        <name>Mg(2+)</name>
        <dbReference type="ChEBI" id="CHEBI:18420"/>
    </ligand>
</feature>
<dbReference type="EMBL" id="JADGJW010000439">
    <property type="protein sequence ID" value="KAJ3217186.1"/>
    <property type="molecule type" value="Genomic_DNA"/>
</dbReference>
<keyword evidence="3" id="KW-0342">GTP-binding</keyword>
<dbReference type="SUPFAM" id="SSF52540">
    <property type="entry name" value="P-loop containing nucleoside triphosphate hydrolases"/>
    <property type="match status" value="1"/>
</dbReference>
<reference evidence="6" key="1">
    <citation type="submission" date="2020-05" db="EMBL/GenBank/DDBJ databases">
        <title>Phylogenomic resolution of chytrid fungi.</title>
        <authorList>
            <person name="Stajich J.E."/>
            <person name="Amses K."/>
            <person name="Simmons R."/>
            <person name="Seto K."/>
            <person name="Myers J."/>
            <person name="Bonds A."/>
            <person name="Quandt C.A."/>
            <person name="Barry K."/>
            <person name="Liu P."/>
            <person name="Grigoriev I."/>
            <person name="Longcore J.E."/>
            <person name="James T.Y."/>
        </authorList>
    </citation>
    <scope>NUCLEOTIDE SEQUENCE</scope>
    <source>
        <strain evidence="6">JEL0476</strain>
    </source>
</reference>
<keyword evidence="7" id="KW-1185">Reference proteome</keyword>
<proteinExistence type="predicted"/>
<keyword evidence="2" id="KW-0547">Nucleotide-binding</keyword>
<evidence type="ECO:0000256" key="2">
    <source>
        <dbReference type="ARBA" id="ARBA00022741"/>
    </source>
</evidence>
<dbReference type="Proteomes" id="UP001211065">
    <property type="component" value="Unassembled WGS sequence"/>
</dbReference>
<comment type="caution">
    <text evidence="6">The sequence shown here is derived from an EMBL/GenBank/DDBJ whole genome shotgun (WGS) entry which is preliminary data.</text>
</comment>
<name>A0AAD5XZI8_9FUNG</name>
<dbReference type="InterPro" id="IPR011025">
    <property type="entry name" value="GproteinA_insert"/>
</dbReference>
<accession>A0AAD5XZI8</accession>
<dbReference type="InterPro" id="IPR027417">
    <property type="entry name" value="P-loop_NTPase"/>
</dbReference>
<dbReference type="GO" id="GO:0001664">
    <property type="term" value="F:G protein-coupled receptor binding"/>
    <property type="evidence" value="ECO:0007669"/>
    <property type="project" value="TreeGrafter"/>
</dbReference>
<dbReference type="SUPFAM" id="SSF47895">
    <property type="entry name" value="Transducin (alpha subunit), insertion domain"/>
    <property type="match status" value="1"/>
</dbReference>
<dbReference type="PANTHER" id="PTHR10218:SF302">
    <property type="entry name" value="GUANINE NUCLEOTIDE-BINDING PROTEIN ALPHA-5 SUBUNIT"/>
    <property type="match status" value="1"/>
</dbReference>
<gene>
    <name evidence="6" type="primary">GPA1_9</name>
    <name evidence="6" type="ORF">HK099_005560</name>
</gene>
<dbReference type="GO" id="GO:0007188">
    <property type="term" value="P:adenylate cyclase-modulating G protein-coupled receptor signaling pathway"/>
    <property type="evidence" value="ECO:0007669"/>
    <property type="project" value="TreeGrafter"/>
</dbReference>
<evidence type="ECO:0000256" key="5">
    <source>
        <dbReference type="PIRSR" id="PIRSR601019-2"/>
    </source>
</evidence>
<dbReference type="Pfam" id="PF00503">
    <property type="entry name" value="G-alpha"/>
    <property type="match status" value="1"/>
</dbReference>
<evidence type="ECO:0000313" key="7">
    <source>
        <dbReference type="Proteomes" id="UP001211065"/>
    </source>
</evidence>
<dbReference type="GO" id="GO:0003924">
    <property type="term" value="F:GTPase activity"/>
    <property type="evidence" value="ECO:0007669"/>
    <property type="project" value="InterPro"/>
</dbReference>
<evidence type="ECO:0000256" key="4">
    <source>
        <dbReference type="ARBA" id="ARBA00023224"/>
    </source>
</evidence>
<dbReference type="SMART" id="SM00275">
    <property type="entry name" value="G_alpha"/>
    <property type="match status" value="1"/>
</dbReference>
<organism evidence="6 7">
    <name type="scientific">Clydaea vesicula</name>
    <dbReference type="NCBI Taxonomy" id="447962"/>
    <lineage>
        <taxon>Eukaryota</taxon>
        <taxon>Fungi</taxon>
        <taxon>Fungi incertae sedis</taxon>
        <taxon>Chytridiomycota</taxon>
        <taxon>Chytridiomycota incertae sedis</taxon>
        <taxon>Chytridiomycetes</taxon>
        <taxon>Lobulomycetales</taxon>
        <taxon>Lobulomycetaceae</taxon>
        <taxon>Clydaea</taxon>
    </lineage>
</organism>
<evidence type="ECO:0000256" key="3">
    <source>
        <dbReference type="ARBA" id="ARBA00023134"/>
    </source>
</evidence>
<protein>
    <submittedName>
        <fullName evidence="6">Guanine nucleotide-binding protein subunit alpha</fullName>
    </submittedName>
</protein>
<keyword evidence="4" id="KW-0807">Transducer</keyword>
<dbReference type="GO" id="GO:0046872">
    <property type="term" value="F:metal ion binding"/>
    <property type="evidence" value="ECO:0007669"/>
    <property type="project" value="UniProtKB-KW"/>
</dbReference>
<sequence>MKNKSKSDISMDPTAARTAANSLFPLDTSLNSDVLENSLTTYEKPPKTPKQKKKISKLIDSQIQQELNAQNQPLHTRKLLLLGSGDSGKSTLLKQMKILHGNGFDAKERITYRIALHKNVVDSMKALISAADTCGISISSQNLKNKAAIEDFNFDNNLELESFIWDAIDALWKDVSIQECYKRSNEFNIQDTANYFFRNVNQYRKTDYLCTDEGNVILSK</sequence>
<keyword evidence="1 5" id="KW-0479">Metal-binding</keyword>
<evidence type="ECO:0000256" key="1">
    <source>
        <dbReference type="ARBA" id="ARBA00022723"/>
    </source>
</evidence>
<dbReference type="PANTHER" id="PTHR10218">
    <property type="entry name" value="GTP-BINDING PROTEIN ALPHA SUBUNIT"/>
    <property type="match status" value="1"/>
</dbReference>
<dbReference type="InterPro" id="IPR001019">
    <property type="entry name" value="Gprotein_alpha_su"/>
</dbReference>
<dbReference type="PROSITE" id="PS51882">
    <property type="entry name" value="G_ALPHA"/>
    <property type="match status" value="1"/>
</dbReference>
<dbReference type="GO" id="GO:0031683">
    <property type="term" value="F:G-protein beta/gamma-subunit complex binding"/>
    <property type="evidence" value="ECO:0007669"/>
    <property type="project" value="InterPro"/>
</dbReference>
<dbReference type="Gene3D" id="1.10.400.10">
    <property type="entry name" value="GI Alpha 1, domain 2-like"/>
    <property type="match status" value="1"/>
</dbReference>
<dbReference type="AlphaFoldDB" id="A0AAD5XZI8"/>
<keyword evidence="5" id="KW-0460">Magnesium</keyword>